<dbReference type="Pfam" id="PF15612">
    <property type="entry name" value="WHIM1"/>
    <property type="match status" value="1"/>
</dbReference>
<evidence type="ECO:0000313" key="14">
    <source>
        <dbReference type="EMBL" id="EFN56303.1"/>
    </source>
</evidence>
<keyword evidence="10" id="KW-0479">Metal-binding</keyword>
<evidence type="ECO:0000256" key="12">
    <source>
        <dbReference type="SAM" id="Phobius"/>
    </source>
</evidence>
<feature type="compositionally biased region" description="Low complexity" evidence="11">
    <location>
        <begin position="744"/>
        <end position="758"/>
    </location>
</feature>
<gene>
    <name evidence="14" type="ORF">CHLNCDRAFT_51729</name>
</gene>
<keyword evidence="7" id="KW-0805">Transcription regulation</keyword>
<feature type="compositionally biased region" description="Low complexity" evidence="11">
    <location>
        <begin position="1198"/>
        <end position="1209"/>
    </location>
</feature>
<feature type="region of interest" description="Disordered" evidence="11">
    <location>
        <begin position="1"/>
        <end position="61"/>
    </location>
</feature>
<dbReference type="PANTHER" id="PTHR31169:SF8">
    <property type="entry name" value="ZINC-FINGER DOMAIN OF MONOAMINE-OXIDASE A REPRESSOR R1 PROTEIN"/>
    <property type="match status" value="1"/>
</dbReference>
<evidence type="ECO:0000313" key="15">
    <source>
        <dbReference type="Proteomes" id="UP000008141"/>
    </source>
</evidence>
<keyword evidence="10" id="KW-0863">Zinc-finger</keyword>
<keyword evidence="12" id="KW-0472">Membrane</keyword>
<dbReference type="GO" id="GO:0005634">
    <property type="term" value="C:nucleus"/>
    <property type="evidence" value="ECO:0007669"/>
    <property type="project" value="UniProtKB-SubCell"/>
</dbReference>
<feature type="compositionally biased region" description="Gly residues" evidence="11">
    <location>
        <begin position="195"/>
        <end position="209"/>
    </location>
</feature>
<evidence type="ECO:0000256" key="5">
    <source>
        <dbReference type="ARBA" id="ARBA00022553"/>
    </source>
</evidence>
<feature type="region of interest" description="Disordered" evidence="11">
    <location>
        <begin position="706"/>
        <end position="912"/>
    </location>
</feature>
<evidence type="ECO:0000256" key="8">
    <source>
        <dbReference type="ARBA" id="ARBA00023163"/>
    </source>
</evidence>
<evidence type="ECO:0000256" key="10">
    <source>
        <dbReference type="PROSITE-ProRule" id="PRU00175"/>
    </source>
</evidence>
<feature type="compositionally biased region" description="Low complexity" evidence="11">
    <location>
        <begin position="21"/>
        <end position="33"/>
    </location>
</feature>
<evidence type="ECO:0000256" key="2">
    <source>
        <dbReference type="ARBA" id="ARBA00004496"/>
    </source>
</evidence>
<name>E1ZCU5_CHLVA</name>
<keyword evidence="6" id="KW-0832">Ubl conjugation</keyword>
<feature type="region of interest" description="Disordered" evidence="11">
    <location>
        <begin position="188"/>
        <end position="229"/>
    </location>
</feature>
<feature type="compositionally biased region" description="Low complexity" evidence="11">
    <location>
        <begin position="844"/>
        <end position="856"/>
    </location>
</feature>
<accession>E1ZCU5</accession>
<dbReference type="PANTHER" id="PTHR31169">
    <property type="entry name" value="OS05G0300700 PROTEIN"/>
    <property type="match status" value="1"/>
</dbReference>
<dbReference type="InterPro" id="IPR018866">
    <property type="entry name" value="Znf-4CXXC_R1"/>
</dbReference>
<dbReference type="Proteomes" id="UP000008141">
    <property type="component" value="Unassembled WGS sequence"/>
</dbReference>
<dbReference type="AlphaFoldDB" id="E1ZCU5"/>
<dbReference type="eggNOG" id="ENOG502QU1W">
    <property type="taxonomic scope" value="Eukaryota"/>
</dbReference>
<feature type="transmembrane region" description="Helical" evidence="12">
    <location>
        <begin position="1044"/>
        <end position="1062"/>
    </location>
</feature>
<dbReference type="GO" id="GO:0008270">
    <property type="term" value="F:zinc ion binding"/>
    <property type="evidence" value="ECO:0007669"/>
    <property type="project" value="UniProtKB-KW"/>
</dbReference>
<dbReference type="InterPro" id="IPR001841">
    <property type="entry name" value="Znf_RING"/>
</dbReference>
<evidence type="ECO:0000256" key="4">
    <source>
        <dbReference type="ARBA" id="ARBA00022499"/>
    </source>
</evidence>
<organism evidence="15">
    <name type="scientific">Chlorella variabilis</name>
    <name type="common">Green alga</name>
    <dbReference type="NCBI Taxonomy" id="554065"/>
    <lineage>
        <taxon>Eukaryota</taxon>
        <taxon>Viridiplantae</taxon>
        <taxon>Chlorophyta</taxon>
        <taxon>core chlorophytes</taxon>
        <taxon>Trebouxiophyceae</taxon>
        <taxon>Chlorellales</taxon>
        <taxon>Chlorellaceae</taxon>
        <taxon>Chlorella clade</taxon>
        <taxon>Chlorella</taxon>
    </lineage>
</organism>
<feature type="transmembrane region" description="Helical" evidence="12">
    <location>
        <begin position="1121"/>
        <end position="1148"/>
    </location>
</feature>
<feature type="compositionally biased region" description="Low complexity" evidence="11">
    <location>
        <begin position="865"/>
        <end position="877"/>
    </location>
</feature>
<evidence type="ECO:0000256" key="7">
    <source>
        <dbReference type="ARBA" id="ARBA00023015"/>
    </source>
</evidence>
<dbReference type="OrthoDB" id="514596at2759"/>
<evidence type="ECO:0000256" key="9">
    <source>
        <dbReference type="ARBA" id="ARBA00023242"/>
    </source>
</evidence>
<keyword evidence="8" id="KW-0804">Transcription</keyword>
<proteinExistence type="predicted"/>
<keyword evidence="3" id="KW-0963">Cytoplasm</keyword>
<feature type="compositionally biased region" description="Low complexity" evidence="11">
    <location>
        <begin position="793"/>
        <end position="818"/>
    </location>
</feature>
<evidence type="ECO:0000256" key="6">
    <source>
        <dbReference type="ARBA" id="ARBA00022843"/>
    </source>
</evidence>
<reference evidence="14 15" key="1">
    <citation type="journal article" date="2010" name="Plant Cell">
        <title>The Chlorella variabilis NC64A genome reveals adaptation to photosymbiosis, coevolution with viruses, and cryptic sex.</title>
        <authorList>
            <person name="Blanc G."/>
            <person name="Duncan G."/>
            <person name="Agarkova I."/>
            <person name="Borodovsky M."/>
            <person name="Gurnon J."/>
            <person name="Kuo A."/>
            <person name="Lindquist E."/>
            <person name="Lucas S."/>
            <person name="Pangilinan J."/>
            <person name="Polle J."/>
            <person name="Salamov A."/>
            <person name="Terry A."/>
            <person name="Yamada T."/>
            <person name="Dunigan D.D."/>
            <person name="Grigoriev I.V."/>
            <person name="Claverie J.M."/>
            <person name="Van Etten J.L."/>
        </authorList>
    </citation>
    <scope>NUCLEOTIDE SEQUENCE [LARGE SCALE GENOMIC DNA]</scope>
    <source>
        <strain evidence="14 15">NC64A</strain>
    </source>
</reference>
<keyword evidence="12" id="KW-1133">Transmembrane helix</keyword>
<dbReference type="GO" id="GO:0005737">
    <property type="term" value="C:cytoplasm"/>
    <property type="evidence" value="ECO:0007669"/>
    <property type="project" value="UniProtKB-SubCell"/>
</dbReference>
<evidence type="ECO:0000259" key="13">
    <source>
        <dbReference type="PROSITE" id="PS50089"/>
    </source>
</evidence>
<feature type="compositionally biased region" description="Polar residues" evidence="11">
    <location>
        <begin position="725"/>
        <end position="734"/>
    </location>
</feature>
<feature type="region of interest" description="Disordered" evidence="11">
    <location>
        <begin position="1198"/>
        <end position="1223"/>
    </location>
</feature>
<sequence length="1223" mass="124701">MAGPTGKSAAGAKKGGKKAAEAAPQPEEAAAPPADDPQQLAAVPKKKRNNNPGIRVQGGRVYDSENGTTCHQCRQKTAETKAKCARCTLHFCPKCLENRYQERVEEVNARPGWSCPRCRGDCNCSNCRKASGAERWRWLSLVEQHKAGKEATGQLAGIAKKAGFGSVKDLLDKNPHAKALQLPKLPSAPSAAAAGAGGGASGGASGGFAGEPLQPRKRPSQKRKAAEEAAELELLADEELPEREQAMPEAQPLAALKSAGGGGAAGKRPRGGLAWVAGVPEATALPEGQAGAELVVVLEFLQVFGAKLQLRAPSLAAFAAELLQAPLEEGVGAPQLLCPSPDDSLVAAVHCRLLDVVRAYWNVKGAATPASWQGTMRGYYAASHLTHRQALGLRWQHGPPAVAGEIFTRPVRPEGAEEEEGEEEVVGGEGNGEVLLEEAELEAAVGAGGAAAAASAEYPPGGYWALPAAARVAMLHALVHDALECEELRNCIEESMGDALDEEKERRQQLAGVRKEARVAVARERDQQIALMIANASSGGLTLEQQQRMLEEARQRAEAAAHTGECPPAFLRLRQLRLWRPAELKGASVRALTEKVHPPTVRAAVVGADRDGRRYLHLQAAPLFAREGGIVVQAAGPEGTCCGGAEAGGAGDSSQGAASEAFRCYSAASMAGVAAALHPRGRREGPLQAALVRAYKLPSPAAAEAAPQAAGGAGASSSDAELEQQAGSREQSAEVSVAGDCSEAAPAPAPAAGKLRAAAQRRKPSVAPASEPAPEASAEAAPEPAKRGRKPAAGRGKSTAAAAPKAAPEPAPAAAGGASKRRRQGGDADAGEGSAVAKRSKPSAGIKAAAAAAVAGKRGGRRASPRGAAGKAAGTTTRSRKAAAVQQLPLKGARSQQSQVARAKAAGPTLEQQRDGSCVQTISLHGVALPGLAGLRHAFTAQSVAVTCPSSSEFWVSVSGGRQSVSAQGGSAVSWQWRRHCGAGSDGSEQGSGATVAPLLPGTCSVGVPAMGDSVITLQQPGEADGAGSGGAPPDPCTLTVQPHFSALLLALCAAGAALLLRGQAWMRSRPAVALVRASCILVPLATAACCVALLASITVLSTAVLELLLTHIPVSPPKELWGTVVVAMAAVAGIGTGLSLICACMAVQLRPAAVAAAPWLAQLLGLALVCSNCQALNWLVRGACCAWLLRKRVSRPRAAPAPGPARVAAGGGRSPAGAKRAP</sequence>
<evidence type="ECO:0000256" key="3">
    <source>
        <dbReference type="ARBA" id="ARBA00022490"/>
    </source>
</evidence>
<dbReference type="Pfam" id="PF10497">
    <property type="entry name" value="zf-4CXXC_R1"/>
    <property type="match status" value="1"/>
</dbReference>
<keyword evidence="10" id="KW-0862">Zinc</keyword>
<keyword evidence="12" id="KW-0812">Transmembrane</keyword>
<keyword evidence="5" id="KW-0597">Phosphoprotein</keyword>
<dbReference type="STRING" id="554065.E1ZCU5"/>
<keyword evidence="4" id="KW-1017">Isopeptide bond</keyword>
<dbReference type="EMBL" id="GL433842">
    <property type="protein sequence ID" value="EFN56303.1"/>
    <property type="molecule type" value="Genomic_DNA"/>
</dbReference>
<dbReference type="GeneID" id="17355792"/>
<dbReference type="PROSITE" id="PS50089">
    <property type="entry name" value="ZF_RING_2"/>
    <property type="match status" value="1"/>
</dbReference>
<comment type="subcellular location">
    <subcellularLocation>
        <location evidence="2">Cytoplasm</location>
    </subcellularLocation>
    <subcellularLocation>
        <location evidence="1">Nucleus</location>
    </subcellularLocation>
</comment>
<dbReference type="InterPro" id="IPR040221">
    <property type="entry name" value="CDCA7/CDA7L"/>
</dbReference>
<dbReference type="InParanoid" id="E1ZCU5"/>
<feature type="domain" description="RING-type" evidence="13">
    <location>
        <begin position="70"/>
        <end position="119"/>
    </location>
</feature>
<evidence type="ECO:0000256" key="1">
    <source>
        <dbReference type="ARBA" id="ARBA00004123"/>
    </source>
</evidence>
<dbReference type="RefSeq" id="XP_005848405.1">
    <property type="nucleotide sequence ID" value="XM_005848343.1"/>
</dbReference>
<feature type="compositionally biased region" description="Low complexity" evidence="11">
    <location>
        <begin position="1"/>
        <end position="12"/>
    </location>
</feature>
<feature type="compositionally biased region" description="Low complexity" evidence="11">
    <location>
        <begin position="767"/>
        <end position="783"/>
    </location>
</feature>
<feature type="compositionally biased region" description="Low complexity" evidence="11">
    <location>
        <begin position="706"/>
        <end position="719"/>
    </location>
</feature>
<keyword evidence="15" id="KW-1185">Reference proteome</keyword>
<dbReference type="KEGG" id="cvr:CHLNCDRAFT_51729"/>
<dbReference type="GO" id="GO:0006355">
    <property type="term" value="P:regulation of DNA-templated transcription"/>
    <property type="evidence" value="ECO:0007669"/>
    <property type="project" value="InterPro"/>
</dbReference>
<protein>
    <recommendedName>
        <fullName evidence="13">RING-type domain-containing protein</fullName>
    </recommendedName>
</protein>
<dbReference type="InterPro" id="IPR028942">
    <property type="entry name" value="WHIM1_dom"/>
</dbReference>
<evidence type="ECO:0000256" key="11">
    <source>
        <dbReference type="SAM" id="MobiDB-lite"/>
    </source>
</evidence>
<feature type="transmembrane region" description="Helical" evidence="12">
    <location>
        <begin position="1074"/>
        <end position="1101"/>
    </location>
</feature>
<keyword evidence="9" id="KW-0539">Nucleus</keyword>